<dbReference type="EMBL" id="CP000001">
    <property type="protein sequence ID" value="AAU19380.1"/>
    <property type="molecule type" value="Genomic_DNA"/>
</dbReference>
<proteinExistence type="predicted"/>
<reference evidence="2" key="1">
    <citation type="journal article" date="2006" name="J. Bacteriol.">
        <title>Pathogenomic sequence analysis of Bacillus cereus and Bacillus thuringiensis isolates closely related to Bacillus anthracis.</title>
        <authorList>
            <person name="Han C.S."/>
            <person name="Xie G."/>
            <person name="Challacombe J.F."/>
            <person name="Altherr M.R."/>
            <person name="Bhotika S.S."/>
            <person name="Brown N."/>
            <person name="Bruce D."/>
            <person name="Campbell C.S."/>
            <person name="Campbell M.L."/>
            <person name="Chen J."/>
            <person name="Chertkov O."/>
            <person name="Cleland C."/>
            <person name="Dimitrijevic M."/>
            <person name="Doggett N.A."/>
            <person name="Fawcett J.J."/>
            <person name="Glavina T."/>
            <person name="Goodwin L.A."/>
            <person name="Green L.D."/>
            <person name="Hill K.K."/>
            <person name="Hitchcock P."/>
            <person name="Jackson P.J."/>
            <person name="Keim P."/>
            <person name="Kewalramani A.R."/>
            <person name="Longmire J."/>
            <person name="Lucas S."/>
            <person name="Malfatti S."/>
            <person name="McMurry K."/>
            <person name="Meincke L.J."/>
            <person name="Misra M."/>
            <person name="Moseman B.L."/>
            <person name="Mundt M."/>
            <person name="Munk A.C."/>
            <person name="Okinaka R.T."/>
            <person name="Parson-Quintana B."/>
            <person name="Reilly L.P."/>
            <person name="Richardson P."/>
            <person name="Robinson D.L."/>
            <person name="Rubin E."/>
            <person name="Saunders E."/>
            <person name="Tapia R."/>
            <person name="Tesmer J.G."/>
            <person name="Thayer N."/>
            <person name="Thompson L.S."/>
            <person name="Tice H."/>
            <person name="Ticknor L.O."/>
            <person name="Wills P.L."/>
            <person name="Brettin T.S."/>
            <person name="Gilna P."/>
        </authorList>
    </citation>
    <scope>NUCLEOTIDE SEQUENCE [LARGE SCALE GENOMIC DNA]</scope>
    <source>
        <strain evidence="2">ZK / E33L</strain>
    </source>
</reference>
<organism evidence="1 2">
    <name type="scientific">Bacillus cereus (strain ZK / E33L)</name>
    <dbReference type="NCBI Taxonomy" id="288681"/>
    <lineage>
        <taxon>Bacteria</taxon>
        <taxon>Bacillati</taxon>
        <taxon>Bacillota</taxon>
        <taxon>Bacilli</taxon>
        <taxon>Bacillales</taxon>
        <taxon>Bacillaceae</taxon>
        <taxon>Bacillus</taxon>
        <taxon>Bacillus cereus group</taxon>
    </lineage>
</organism>
<evidence type="ECO:0000313" key="1">
    <source>
        <dbReference type="EMBL" id="AAU19380.1"/>
    </source>
</evidence>
<name>Q63F43_BACCZ</name>
<gene>
    <name evidence="1" type="ordered locus">BCE33L0865</name>
</gene>
<protein>
    <submittedName>
        <fullName evidence="1">Uncharacterized protein</fullName>
    </submittedName>
</protein>
<dbReference type="Proteomes" id="UP000002612">
    <property type="component" value="Chromosome"/>
</dbReference>
<accession>Q63F43</accession>
<dbReference type="AlphaFoldDB" id="Q63F43"/>
<dbReference type="KEGG" id="bcz:BCE33L0865"/>
<evidence type="ECO:0000313" key="2">
    <source>
        <dbReference type="Proteomes" id="UP000002612"/>
    </source>
</evidence>
<sequence length="100" mass="11583">MNIYVILLDVLKKINGTEMGVFLMDMLQQVIDTFKLNVLAVENVPESIRPLINLQEVLPFYRFTDAFNAIGWCKRRGIEEHQAFLQESVAYLTVLFMKEG</sequence>